<dbReference type="EMBL" id="OOIL02000559">
    <property type="protein sequence ID" value="VFQ66457.1"/>
    <property type="molecule type" value="Genomic_DNA"/>
</dbReference>
<dbReference type="AlphaFoldDB" id="A0A484KTI9"/>
<accession>A0A484KTI9</accession>
<gene>
    <name evidence="2" type="ORF">CCAM_LOCUS8233</name>
</gene>
<dbReference type="Proteomes" id="UP000595140">
    <property type="component" value="Unassembled WGS sequence"/>
</dbReference>
<reference evidence="2 3" key="1">
    <citation type="submission" date="2018-04" db="EMBL/GenBank/DDBJ databases">
        <authorList>
            <person name="Vogel A."/>
        </authorList>
    </citation>
    <scope>NUCLEOTIDE SEQUENCE [LARGE SCALE GENOMIC DNA]</scope>
</reference>
<feature type="chain" id="PRO_5019801260" description="Secreted protein" evidence="1">
    <location>
        <begin position="30"/>
        <end position="73"/>
    </location>
</feature>
<organism evidence="2 3">
    <name type="scientific">Cuscuta campestris</name>
    <dbReference type="NCBI Taxonomy" id="132261"/>
    <lineage>
        <taxon>Eukaryota</taxon>
        <taxon>Viridiplantae</taxon>
        <taxon>Streptophyta</taxon>
        <taxon>Embryophyta</taxon>
        <taxon>Tracheophyta</taxon>
        <taxon>Spermatophyta</taxon>
        <taxon>Magnoliopsida</taxon>
        <taxon>eudicotyledons</taxon>
        <taxon>Gunneridae</taxon>
        <taxon>Pentapetalae</taxon>
        <taxon>asterids</taxon>
        <taxon>lamiids</taxon>
        <taxon>Solanales</taxon>
        <taxon>Convolvulaceae</taxon>
        <taxon>Cuscuteae</taxon>
        <taxon>Cuscuta</taxon>
        <taxon>Cuscuta subgen. Grammica</taxon>
        <taxon>Cuscuta sect. Cleistogrammica</taxon>
    </lineage>
</organism>
<feature type="signal peptide" evidence="1">
    <location>
        <begin position="1"/>
        <end position="29"/>
    </location>
</feature>
<proteinExistence type="predicted"/>
<protein>
    <recommendedName>
        <fullName evidence="4">Secreted protein</fullName>
    </recommendedName>
</protein>
<keyword evidence="1" id="KW-0732">Signal</keyword>
<evidence type="ECO:0008006" key="4">
    <source>
        <dbReference type="Google" id="ProtNLM"/>
    </source>
</evidence>
<evidence type="ECO:0000313" key="3">
    <source>
        <dbReference type="Proteomes" id="UP000595140"/>
    </source>
</evidence>
<sequence length="73" mass="7882">MVGGCCLICDQAWGCLLGLALLELPTVSTMLGEGIAPSSSTVSLVSKKKVHPEATHFMMPWFERPTIYDVRAS</sequence>
<evidence type="ECO:0000256" key="1">
    <source>
        <dbReference type="SAM" id="SignalP"/>
    </source>
</evidence>
<keyword evidence="3" id="KW-1185">Reference proteome</keyword>
<name>A0A484KTI9_9ASTE</name>
<evidence type="ECO:0000313" key="2">
    <source>
        <dbReference type="EMBL" id="VFQ66457.1"/>
    </source>
</evidence>